<accession>A0ABQ9L8N9</accession>
<dbReference type="Proteomes" id="UP001174677">
    <property type="component" value="Chromosome 13"/>
</dbReference>
<dbReference type="PANTHER" id="PTHR34780">
    <property type="entry name" value="OS08G0427800 PROTEIN"/>
    <property type="match status" value="1"/>
</dbReference>
<evidence type="ECO:0000313" key="1">
    <source>
        <dbReference type="EMBL" id="KAJ9162607.1"/>
    </source>
</evidence>
<organism evidence="1 2">
    <name type="scientific">Hevea brasiliensis</name>
    <name type="common">Para rubber tree</name>
    <name type="synonym">Siphonia brasiliensis</name>
    <dbReference type="NCBI Taxonomy" id="3981"/>
    <lineage>
        <taxon>Eukaryota</taxon>
        <taxon>Viridiplantae</taxon>
        <taxon>Streptophyta</taxon>
        <taxon>Embryophyta</taxon>
        <taxon>Tracheophyta</taxon>
        <taxon>Spermatophyta</taxon>
        <taxon>Magnoliopsida</taxon>
        <taxon>eudicotyledons</taxon>
        <taxon>Gunneridae</taxon>
        <taxon>Pentapetalae</taxon>
        <taxon>rosids</taxon>
        <taxon>fabids</taxon>
        <taxon>Malpighiales</taxon>
        <taxon>Euphorbiaceae</taxon>
        <taxon>Crotonoideae</taxon>
        <taxon>Micrandreae</taxon>
        <taxon>Hevea</taxon>
    </lineage>
</organism>
<evidence type="ECO:0000313" key="2">
    <source>
        <dbReference type="Proteomes" id="UP001174677"/>
    </source>
</evidence>
<protein>
    <submittedName>
        <fullName evidence="1">Uncharacterized protein</fullName>
    </submittedName>
</protein>
<proteinExistence type="predicted"/>
<name>A0ABQ9L8N9_HEVBR</name>
<gene>
    <name evidence="1" type="ORF">P3X46_022366</name>
</gene>
<dbReference type="PANTHER" id="PTHR34780:SF5">
    <property type="entry name" value="OS02G0733900 PROTEIN"/>
    <property type="match status" value="1"/>
</dbReference>
<comment type="caution">
    <text evidence="1">The sequence shown here is derived from an EMBL/GenBank/DDBJ whole genome shotgun (WGS) entry which is preliminary data.</text>
</comment>
<reference evidence="1" key="1">
    <citation type="journal article" date="2023" name="Plant Biotechnol. J.">
        <title>Chromosome-level wild Hevea brasiliensis genome provides new tools for genomic-assisted breeding and valuable loci to elevate rubber yield.</title>
        <authorList>
            <person name="Cheng H."/>
            <person name="Song X."/>
            <person name="Hu Y."/>
            <person name="Wu T."/>
            <person name="Yang Q."/>
            <person name="An Z."/>
            <person name="Feng S."/>
            <person name="Deng Z."/>
            <person name="Wu W."/>
            <person name="Zeng X."/>
            <person name="Tu M."/>
            <person name="Wang X."/>
            <person name="Huang H."/>
        </authorList>
    </citation>
    <scope>NUCLEOTIDE SEQUENCE</scope>
    <source>
        <strain evidence="1">MT/VB/25A 57/8</strain>
    </source>
</reference>
<sequence length="73" mass="8148">MEKRIFGKEDLSVNMGFPVHSQVVKIKQESNKIMDWSAGQQEMRPVLKEISGVRHLSRSPLGLATRPVSVGDS</sequence>
<dbReference type="EMBL" id="JARPOI010000013">
    <property type="protein sequence ID" value="KAJ9162607.1"/>
    <property type="molecule type" value="Genomic_DNA"/>
</dbReference>
<keyword evidence="2" id="KW-1185">Reference proteome</keyword>